<evidence type="ECO:0000313" key="2">
    <source>
        <dbReference type="Proteomes" id="UP000886998"/>
    </source>
</evidence>
<gene>
    <name evidence="1" type="ORF">TNIN_172121</name>
</gene>
<organism evidence="1 2">
    <name type="scientific">Trichonephila inaurata madagascariensis</name>
    <dbReference type="NCBI Taxonomy" id="2747483"/>
    <lineage>
        <taxon>Eukaryota</taxon>
        <taxon>Metazoa</taxon>
        <taxon>Ecdysozoa</taxon>
        <taxon>Arthropoda</taxon>
        <taxon>Chelicerata</taxon>
        <taxon>Arachnida</taxon>
        <taxon>Araneae</taxon>
        <taxon>Araneomorphae</taxon>
        <taxon>Entelegynae</taxon>
        <taxon>Araneoidea</taxon>
        <taxon>Nephilidae</taxon>
        <taxon>Trichonephila</taxon>
        <taxon>Trichonephila inaurata</taxon>
    </lineage>
</organism>
<dbReference type="Proteomes" id="UP000886998">
    <property type="component" value="Unassembled WGS sequence"/>
</dbReference>
<dbReference type="OrthoDB" id="1728974at2759"/>
<proteinExistence type="predicted"/>
<evidence type="ECO:0000313" key="1">
    <source>
        <dbReference type="EMBL" id="GFY54580.1"/>
    </source>
</evidence>
<dbReference type="AlphaFoldDB" id="A0A8X6XL38"/>
<accession>A0A8X6XL38</accession>
<name>A0A8X6XL38_9ARAC</name>
<protein>
    <submittedName>
        <fullName evidence="1">Uncharacterized protein</fullName>
    </submittedName>
</protein>
<reference evidence="1" key="1">
    <citation type="submission" date="2020-08" db="EMBL/GenBank/DDBJ databases">
        <title>Multicomponent nature underlies the extraordinary mechanical properties of spider dragline silk.</title>
        <authorList>
            <person name="Kono N."/>
            <person name="Nakamura H."/>
            <person name="Mori M."/>
            <person name="Yoshida Y."/>
            <person name="Ohtoshi R."/>
            <person name="Malay A.D."/>
            <person name="Moran D.A.P."/>
            <person name="Tomita M."/>
            <person name="Numata K."/>
            <person name="Arakawa K."/>
        </authorList>
    </citation>
    <scope>NUCLEOTIDE SEQUENCE</scope>
</reference>
<sequence length="98" mass="11216">MAEARTTPCTYSGMASRNPEDPELFSCITTQMIHGPCGVINPFSPCMKDGRCTERYPRDFLKETQTVARMDIHFIAAENQKMWMIFNTYQSSTFRSCS</sequence>
<keyword evidence="2" id="KW-1185">Reference proteome</keyword>
<dbReference type="EMBL" id="BMAV01009936">
    <property type="protein sequence ID" value="GFY54580.1"/>
    <property type="molecule type" value="Genomic_DNA"/>
</dbReference>
<comment type="caution">
    <text evidence="1">The sequence shown here is derived from an EMBL/GenBank/DDBJ whole genome shotgun (WGS) entry which is preliminary data.</text>
</comment>